<dbReference type="Proteomes" id="UP000298030">
    <property type="component" value="Unassembled WGS sequence"/>
</dbReference>
<gene>
    <name evidence="1" type="ORF">FA13DRAFT_1526371</name>
</gene>
<reference evidence="1 2" key="1">
    <citation type="journal article" date="2019" name="Nat. Ecol. Evol.">
        <title>Megaphylogeny resolves global patterns of mushroom evolution.</title>
        <authorList>
            <person name="Varga T."/>
            <person name="Krizsan K."/>
            <person name="Foldi C."/>
            <person name="Dima B."/>
            <person name="Sanchez-Garcia M."/>
            <person name="Sanchez-Ramirez S."/>
            <person name="Szollosi G.J."/>
            <person name="Szarkandi J.G."/>
            <person name="Papp V."/>
            <person name="Albert L."/>
            <person name="Andreopoulos W."/>
            <person name="Angelini C."/>
            <person name="Antonin V."/>
            <person name="Barry K.W."/>
            <person name="Bougher N.L."/>
            <person name="Buchanan P."/>
            <person name="Buyck B."/>
            <person name="Bense V."/>
            <person name="Catcheside P."/>
            <person name="Chovatia M."/>
            <person name="Cooper J."/>
            <person name="Damon W."/>
            <person name="Desjardin D."/>
            <person name="Finy P."/>
            <person name="Geml J."/>
            <person name="Haridas S."/>
            <person name="Hughes K."/>
            <person name="Justo A."/>
            <person name="Karasinski D."/>
            <person name="Kautmanova I."/>
            <person name="Kiss B."/>
            <person name="Kocsube S."/>
            <person name="Kotiranta H."/>
            <person name="LaButti K.M."/>
            <person name="Lechner B.E."/>
            <person name="Liimatainen K."/>
            <person name="Lipzen A."/>
            <person name="Lukacs Z."/>
            <person name="Mihaltcheva S."/>
            <person name="Morgado L.N."/>
            <person name="Niskanen T."/>
            <person name="Noordeloos M.E."/>
            <person name="Ohm R.A."/>
            <person name="Ortiz-Santana B."/>
            <person name="Ovrebo C."/>
            <person name="Racz N."/>
            <person name="Riley R."/>
            <person name="Savchenko A."/>
            <person name="Shiryaev A."/>
            <person name="Soop K."/>
            <person name="Spirin V."/>
            <person name="Szebenyi C."/>
            <person name="Tomsovsky M."/>
            <person name="Tulloss R.E."/>
            <person name="Uehling J."/>
            <person name="Grigoriev I.V."/>
            <person name="Vagvolgyi C."/>
            <person name="Papp T."/>
            <person name="Martin F.M."/>
            <person name="Miettinen O."/>
            <person name="Hibbett D.S."/>
            <person name="Nagy L.G."/>
        </authorList>
    </citation>
    <scope>NUCLEOTIDE SEQUENCE [LARGE SCALE GENOMIC DNA]</scope>
    <source>
        <strain evidence="1 2">FP101781</strain>
    </source>
</reference>
<evidence type="ECO:0000313" key="1">
    <source>
        <dbReference type="EMBL" id="TEB21968.1"/>
    </source>
</evidence>
<dbReference type="EMBL" id="QPFP01000099">
    <property type="protein sequence ID" value="TEB21968.1"/>
    <property type="molecule type" value="Genomic_DNA"/>
</dbReference>
<comment type="caution">
    <text evidence="1">The sequence shown here is derived from an EMBL/GenBank/DDBJ whole genome shotgun (WGS) entry which is preliminary data.</text>
</comment>
<dbReference type="AlphaFoldDB" id="A0A4Y7SJY4"/>
<accession>A0A4Y7SJY4</accession>
<organism evidence="1 2">
    <name type="scientific">Coprinellus micaceus</name>
    <name type="common">Glistening ink-cap mushroom</name>
    <name type="synonym">Coprinus micaceus</name>
    <dbReference type="NCBI Taxonomy" id="71717"/>
    <lineage>
        <taxon>Eukaryota</taxon>
        <taxon>Fungi</taxon>
        <taxon>Dikarya</taxon>
        <taxon>Basidiomycota</taxon>
        <taxon>Agaricomycotina</taxon>
        <taxon>Agaricomycetes</taxon>
        <taxon>Agaricomycetidae</taxon>
        <taxon>Agaricales</taxon>
        <taxon>Agaricineae</taxon>
        <taxon>Psathyrellaceae</taxon>
        <taxon>Coprinellus</taxon>
    </lineage>
</organism>
<keyword evidence="2" id="KW-1185">Reference proteome</keyword>
<name>A0A4Y7SJY4_COPMI</name>
<sequence length="106" mass="12066">MPRGALMPHWGGSNQSLAFKESFEECTSVTPNLDSMARRSWSLWTVIPHYTAVPQGLSHWDPLGLEFDVTRVSKAPESSLTRFHCHHPARCRDPPQISRLRTRQSP</sequence>
<evidence type="ECO:0000313" key="2">
    <source>
        <dbReference type="Proteomes" id="UP000298030"/>
    </source>
</evidence>
<proteinExistence type="predicted"/>
<protein>
    <submittedName>
        <fullName evidence="1">Uncharacterized protein</fullName>
    </submittedName>
</protein>